<dbReference type="OrthoDB" id="341259at2759"/>
<dbReference type="OMA" id="MENQCKE"/>
<dbReference type="SMART" id="SM00248">
    <property type="entry name" value="ANK"/>
    <property type="match status" value="8"/>
</dbReference>
<dbReference type="InterPro" id="IPR036047">
    <property type="entry name" value="F-box-like_dom_sf"/>
</dbReference>
<feature type="repeat" description="ANK" evidence="3">
    <location>
        <begin position="259"/>
        <end position="291"/>
    </location>
</feature>
<sequence length="374" mass="42035">MSLSTLPTELLLHIATYADNEKDLNNLVRSCRRLYTTLNDTLYKRHAEESATSALIWAAERGMHKTAKRFLALGADVNATNEDRLTVLMLAAAKGHEEVVRTILGVEGIDVNAQHWLHKRTALHYAAMEGHYEVVRVLIGAKGIGFNIPEGNYGGTPLIALISATAPGKEEVMRLIVEQEDIDLNQADTKWELSPLLWAIQDEQTEIACILLEKKTVDVNFADPRGRTPLWWAAKLGDETCLRLLLARDHININTPNHKGQTPLWVAAKHGHEGVVQMLLREGADPTTRDNKHYRDALMVAAVKERTDVVCLLLREKNINFTGQDSEVVRAFVLQARERGHWETVKVISETLGMDGMENQCKEKPRTVEERLHV</sequence>
<dbReference type="PROSITE" id="PS50181">
    <property type="entry name" value="FBOX"/>
    <property type="match status" value="1"/>
</dbReference>
<dbReference type="AlphaFoldDB" id="A0A0U5CJI4"/>
<evidence type="ECO:0000256" key="2">
    <source>
        <dbReference type="ARBA" id="ARBA00023043"/>
    </source>
</evidence>
<name>A0A0U5CJI4_ASPCI</name>
<dbReference type="PANTHER" id="PTHR24198">
    <property type="entry name" value="ANKYRIN REPEAT AND PROTEIN KINASE DOMAIN-CONTAINING PROTEIN"/>
    <property type="match status" value="1"/>
</dbReference>
<gene>
    <name evidence="5" type="ORF">ASPCAL14315</name>
</gene>
<dbReference type="PROSITE" id="PS50088">
    <property type="entry name" value="ANK_REPEAT"/>
    <property type="match status" value="3"/>
</dbReference>
<protein>
    <recommendedName>
        <fullName evidence="4">F-box domain-containing protein</fullName>
    </recommendedName>
</protein>
<dbReference type="InterPro" id="IPR001810">
    <property type="entry name" value="F-box_dom"/>
</dbReference>
<dbReference type="PRINTS" id="PR01415">
    <property type="entry name" value="ANKYRIN"/>
</dbReference>
<evidence type="ECO:0000313" key="6">
    <source>
        <dbReference type="Proteomes" id="UP000054771"/>
    </source>
</evidence>
<dbReference type="PROSITE" id="PS50297">
    <property type="entry name" value="ANK_REP_REGION"/>
    <property type="match status" value="2"/>
</dbReference>
<feature type="domain" description="F-box" evidence="4">
    <location>
        <begin position="1"/>
        <end position="46"/>
    </location>
</feature>
<evidence type="ECO:0000256" key="1">
    <source>
        <dbReference type="ARBA" id="ARBA00022737"/>
    </source>
</evidence>
<dbReference type="InterPro" id="IPR002110">
    <property type="entry name" value="Ankyrin_rpt"/>
</dbReference>
<keyword evidence="2 3" id="KW-0040">ANK repeat</keyword>
<reference evidence="6" key="1">
    <citation type="journal article" date="2016" name="Genome Announc.">
        <title>Draft genome sequences of fungus Aspergillus calidoustus.</title>
        <authorList>
            <person name="Horn F."/>
            <person name="Linde J."/>
            <person name="Mattern D.J."/>
            <person name="Walther G."/>
            <person name="Guthke R."/>
            <person name="Scherlach K."/>
            <person name="Martin K."/>
            <person name="Brakhage A.A."/>
            <person name="Petzke L."/>
            <person name="Valiante V."/>
        </authorList>
    </citation>
    <scope>NUCLEOTIDE SEQUENCE [LARGE SCALE GENOMIC DNA]</scope>
    <source>
        <strain evidence="6">SF006504</strain>
    </source>
</reference>
<dbReference type="SUPFAM" id="SSF48403">
    <property type="entry name" value="Ankyrin repeat"/>
    <property type="match status" value="1"/>
</dbReference>
<dbReference type="EMBL" id="CDMC01000023">
    <property type="protein sequence ID" value="CEL11212.1"/>
    <property type="molecule type" value="Genomic_DNA"/>
</dbReference>
<dbReference type="Pfam" id="PF12937">
    <property type="entry name" value="F-box-like"/>
    <property type="match status" value="1"/>
</dbReference>
<proteinExistence type="predicted"/>
<organism evidence="5 6">
    <name type="scientific">Aspergillus calidoustus</name>
    <dbReference type="NCBI Taxonomy" id="454130"/>
    <lineage>
        <taxon>Eukaryota</taxon>
        <taxon>Fungi</taxon>
        <taxon>Dikarya</taxon>
        <taxon>Ascomycota</taxon>
        <taxon>Pezizomycotina</taxon>
        <taxon>Eurotiomycetes</taxon>
        <taxon>Eurotiomycetidae</taxon>
        <taxon>Eurotiales</taxon>
        <taxon>Aspergillaceae</taxon>
        <taxon>Aspergillus</taxon>
        <taxon>Aspergillus subgen. Nidulantes</taxon>
    </lineage>
</organism>
<dbReference type="STRING" id="454130.A0A0U5CJI4"/>
<feature type="repeat" description="ANK" evidence="3">
    <location>
        <begin position="118"/>
        <end position="139"/>
    </location>
</feature>
<dbReference type="Gene3D" id="1.25.40.20">
    <property type="entry name" value="Ankyrin repeat-containing domain"/>
    <property type="match status" value="2"/>
</dbReference>
<dbReference type="PANTHER" id="PTHR24198:SF165">
    <property type="entry name" value="ANKYRIN REPEAT-CONTAINING PROTEIN-RELATED"/>
    <property type="match status" value="1"/>
</dbReference>
<dbReference type="SUPFAM" id="SSF81383">
    <property type="entry name" value="F-box domain"/>
    <property type="match status" value="1"/>
</dbReference>
<keyword evidence="1" id="KW-0677">Repeat</keyword>
<dbReference type="InterPro" id="IPR036770">
    <property type="entry name" value="Ankyrin_rpt-contain_sf"/>
</dbReference>
<dbReference type="Proteomes" id="UP000054771">
    <property type="component" value="Unassembled WGS sequence"/>
</dbReference>
<evidence type="ECO:0000259" key="4">
    <source>
        <dbReference type="PROSITE" id="PS50181"/>
    </source>
</evidence>
<dbReference type="Pfam" id="PF12796">
    <property type="entry name" value="Ank_2"/>
    <property type="match status" value="2"/>
</dbReference>
<accession>A0A0U5CJI4</accession>
<evidence type="ECO:0000256" key="3">
    <source>
        <dbReference type="PROSITE-ProRule" id="PRU00023"/>
    </source>
</evidence>
<feature type="repeat" description="ANK" evidence="3">
    <location>
        <begin position="50"/>
        <end position="82"/>
    </location>
</feature>
<evidence type="ECO:0000313" key="5">
    <source>
        <dbReference type="EMBL" id="CEL11212.1"/>
    </source>
</evidence>
<keyword evidence="6" id="KW-1185">Reference proteome</keyword>